<keyword evidence="2" id="KW-1185">Reference proteome</keyword>
<evidence type="ECO:0000313" key="1">
    <source>
        <dbReference type="EMBL" id="RAG82002.1"/>
    </source>
</evidence>
<reference evidence="1 2" key="1">
    <citation type="submission" date="2018-06" db="EMBL/GenBank/DDBJ databases">
        <title>Streptacidiphilus pinicola sp. nov., isolated from pine grove soil.</title>
        <authorList>
            <person name="Roh S.G."/>
            <person name="Park S."/>
            <person name="Kim M.-K."/>
            <person name="Yun B.-R."/>
            <person name="Park J."/>
            <person name="Kim M.J."/>
            <person name="Kim Y.S."/>
            <person name="Kim S.B."/>
        </authorList>
    </citation>
    <scope>NUCLEOTIDE SEQUENCE [LARGE SCALE GENOMIC DNA]</scope>
    <source>
        <strain evidence="1 2">MMS16-CNU450</strain>
    </source>
</reference>
<evidence type="ECO:0000313" key="2">
    <source>
        <dbReference type="Proteomes" id="UP000248889"/>
    </source>
</evidence>
<dbReference type="EMBL" id="QKYN01000128">
    <property type="protein sequence ID" value="RAG82002.1"/>
    <property type="molecule type" value="Genomic_DNA"/>
</dbReference>
<dbReference type="Proteomes" id="UP000248889">
    <property type="component" value="Unassembled WGS sequence"/>
</dbReference>
<protein>
    <submittedName>
        <fullName evidence="1">Uncharacterized protein</fullName>
    </submittedName>
</protein>
<name>A0A2X0IAL0_9ACTN</name>
<proteinExistence type="predicted"/>
<dbReference type="AlphaFoldDB" id="A0A2X0IAL0"/>
<comment type="caution">
    <text evidence="1">The sequence shown here is derived from an EMBL/GenBank/DDBJ whole genome shotgun (WGS) entry which is preliminary data.</text>
</comment>
<organism evidence="1 2">
    <name type="scientific">Streptacidiphilus pinicola</name>
    <dbReference type="NCBI Taxonomy" id="2219663"/>
    <lineage>
        <taxon>Bacteria</taxon>
        <taxon>Bacillati</taxon>
        <taxon>Actinomycetota</taxon>
        <taxon>Actinomycetes</taxon>
        <taxon>Kitasatosporales</taxon>
        <taxon>Streptomycetaceae</taxon>
        <taxon>Streptacidiphilus</taxon>
    </lineage>
</organism>
<accession>A0A2X0IAL0</accession>
<sequence>MQGPPPVPADLRGLLGDAGLTELAAELGRPASRVLVISGDGDPTCHNNETVLRRAPRLVEEGLGHLDTVLRRSSSARPLAVSAEALGQIALIARYGAAWFRAIGTPEAPGSVLCTVHTGSGLPQVVETAVGTPVRALLRGEDARAARAVLLGGVTGVWLPAHRALEARWEPQGEGARVIAVLPAGHCGVAETNRLLRLAAPRCRGRVAQMAAALDDLSAPGAFDAVVRWSTQSAVRVDDAATHAAARLLLSALATFPEEFEAHAAGRCTARTEPMTGIEPA</sequence>
<gene>
    <name evidence="1" type="ORF">DN069_29855</name>
</gene>